<dbReference type="OrthoDB" id="1721510at2759"/>
<keyword evidence="2" id="KW-0732">Signal</keyword>
<dbReference type="EMBL" id="JAGYWB010000002">
    <property type="protein sequence ID" value="KAI0529556.1"/>
    <property type="molecule type" value="Genomic_DNA"/>
</dbReference>
<name>A0A8T3C6P2_DENNO</name>
<keyword evidence="1" id="KW-0472">Membrane</keyword>
<gene>
    <name evidence="3" type="ORF">KFK09_002108</name>
</gene>
<organism evidence="3 4">
    <name type="scientific">Dendrobium nobile</name>
    <name type="common">Orchid</name>
    <dbReference type="NCBI Taxonomy" id="94219"/>
    <lineage>
        <taxon>Eukaryota</taxon>
        <taxon>Viridiplantae</taxon>
        <taxon>Streptophyta</taxon>
        <taxon>Embryophyta</taxon>
        <taxon>Tracheophyta</taxon>
        <taxon>Spermatophyta</taxon>
        <taxon>Magnoliopsida</taxon>
        <taxon>Liliopsida</taxon>
        <taxon>Asparagales</taxon>
        <taxon>Orchidaceae</taxon>
        <taxon>Epidendroideae</taxon>
        <taxon>Malaxideae</taxon>
        <taxon>Dendrobiinae</taxon>
        <taxon>Dendrobium</taxon>
    </lineage>
</organism>
<evidence type="ECO:0000313" key="3">
    <source>
        <dbReference type="EMBL" id="KAI0529556.1"/>
    </source>
</evidence>
<feature type="transmembrane region" description="Helical" evidence="1">
    <location>
        <begin position="85"/>
        <end position="104"/>
    </location>
</feature>
<evidence type="ECO:0000313" key="4">
    <source>
        <dbReference type="Proteomes" id="UP000829196"/>
    </source>
</evidence>
<feature type="signal peptide" evidence="2">
    <location>
        <begin position="1"/>
        <end position="16"/>
    </location>
</feature>
<dbReference type="AlphaFoldDB" id="A0A8T3C6P2"/>
<sequence length="171" mass="19048">MILNSFSLGLLLSAYGCHQSVRVTAGRINPTSSDAESGSSIAPADIETSTDPLRMKNTSYRKHLNIHKIVRLGGYIFQIIYQANAGALLLTDFVFWLIIFPFLAIKNYDLSFLQVVMHSLNAIFFIFDAALKRLVLSCCSIAYSLLCCLPFHHQAEALFVLKMVSQLLLSN</sequence>
<proteinExistence type="predicted"/>
<dbReference type="GO" id="GO:0016020">
    <property type="term" value="C:membrane"/>
    <property type="evidence" value="ECO:0007669"/>
    <property type="project" value="TreeGrafter"/>
</dbReference>
<dbReference type="PANTHER" id="PTHR12242">
    <property type="entry name" value="OS02G0130600 PROTEIN-RELATED"/>
    <property type="match status" value="1"/>
</dbReference>
<dbReference type="PANTHER" id="PTHR12242:SF22">
    <property type="entry name" value="OS02G0130600 PROTEIN"/>
    <property type="match status" value="1"/>
</dbReference>
<dbReference type="Proteomes" id="UP000829196">
    <property type="component" value="Unassembled WGS sequence"/>
</dbReference>
<evidence type="ECO:0000256" key="2">
    <source>
        <dbReference type="SAM" id="SignalP"/>
    </source>
</evidence>
<keyword evidence="4" id="KW-1185">Reference proteome</keyword>
<accession>A0A8T3C6P2</accession>
<keyword evidence="1" id="KW-0812">Transmembrane</keyword>
<protein>
    <submittedName>
        <fullName evidence="3">Uncharacterized protein</fullName>
    </submittedName>
</protein>
<keyword evidence="1" id="KW-1133">Transmembrane helix</keyword>
<feature type="chain" id="PRO_5035731538" evidence="2">
    <location>
        <begin position="17"/>
        <end position="171"/>
    </location>
</feature>
<feature type="transmembrane region" description="Helical" evidence="1">
    <location>
        <begin position="134"/>
        <end position="153"/>
    </location>
</feature>
<evidence type="ECO:0000256" key="1">
    <source>
        <dbReference type="SAM" id="Phobius"/>
    </source>
</evidence>
<comment type="caution">
    <text evidence="3">The sequence shown here is derived from an EMBL/GenBank/DDBJ whole genome shotgun (WGS) entry which is preliminary data.</text>
</comment>
<reference evidence="3" key="1">
    <citation type="journal article" date="2022" name="Front. Genet.">
        <title>Chromosome-Scale Assembly of the Dendrobium nobile Genome Provides Insights Into the Molecular Mechanism of the Biosynthesis of the Medicinal Active Ingredient of Dendrobium.</title>
        <authorList>
            <person name="Xu Q."/>
            <person name="Niu S.-C."/>
            <person name="Li K.-L."/>
            <person name="Zheng P.-J."/>
            <person name="Zhang X.-J."/>
            <person name="Jia Y."/>
            <person name="Liu Y."/>
            <person name="Niu Y.-X."/>
            <person name="Yu L.-H."/>
            <person name="Chen D.-F."/>
            <person name="Zhang G.-Q."/>
        </authorList>
    </citation>
    <scope>NUCLEOTIDE SEQUENCE</scope>
    <source>
        <tissue evidence="3">Leaf</tissue>
    </source>
</reference>
<feature type="transmembrane region" description="Helical" evidence="1">
    <location>
        <begin position="110"/>
        <end position="127"/>
    </location>
</feature>